<reference evidence="3" key="1">
    <citation type="submission" date="2011-12" db="EMBL/GenBank/DDBJ databases">
        <title>Complete genome sequence of Streptomyces cattleya strain DSM 46488.</title>
        <authorList>
            <person name="Ou H.-Y."/>
            <person name="Li P."/>
            <person name="Zhao C."/>
            <person name="O'Hagan D."/>
            <person name="Deng Z."/>
        </authorList>
    </citation>
    <scope>NUCLEOTIDE SEQUENCE [LARGE SCALE GENOMIC DNA]</scope>
    <source>
        <strain evidence="3">ATCC 35852 / DSM 46488 / JCM 4925 / NBRC 14057 / NRRL 8057</strain>
        <plasmid evidence="3">Plasmid pSCATT</plasmid>
    </source>
</reference>
<accession>F8JKP8</accession>
<evidence type="ECO:0000313" key="2">
    <source>
        <dbReference type="EMBL" id="AEW98462.1"/>
    </source>
</evidence>
<dbReference type="AlphaFoldDB" id="F8JKP8"/>
<name>F8JKP8_STREN</name>
<organism evidence="2 3">
    <name type="scientific">Streptantibioticus cattleyicolor (strain ATCC 35852 / DSM 46488 / JCM 4925 / NBRC 14057 / NRRL 8057)</name>
    <name type="common">Streptomyces cattleya</name>
    <dbReference type="NCBI Taxonomy" id="1003195"/>
    <lineage>
        <taxon>Bacteria</taxon>
        <taxon>Bacillati</taxon>
        <taxon>Actinomycetota</taxon>
        <taxon>Actinomycetes</taxon>
        <taxon>Kitasatosporales</taxon>
        <taxon>Streptomycetaceae</taxon>
        <taxon>Streptantibioticus</taxon>
    </lineage>
</organism>
<feature type="domain" description="Ferric siderophore reductase C-terminal" evidence="1">
    <location>
        <begin position="204"/>
        <end position="224"/>
    </location>
</feature>
<keyword evidence="3" id="KW-1185">Reference proteome</keyword>
<geneLocation type="plasmid" evidence="2 3">
    <name>pSCATT</name>
</geneLocation>
<dbReference type="Proteomes" id="UP000007842">
    <property type="component" value="Plasmid pSCATT"/>
</dbReference>
<gene>
    <name evidence="2" type="ordered locus">SCATT_p02690</name>
</gene>
<dbReference type="EMBL" id="CP003229">
    <property type="protein sequence ID" value="AEW98462.1"/>
    <property type="molecule type" value="Genomic_DNA"/>
</dbReference>
<dbReference type="Pfam" id="PF11575">
    <property type="entry name" value="FhuF_C"/>
    <property type="match status" value="1"/>
</dbReference>
<dbReference type="GO" id="GO:0051537">
    <property type="term" value="F:2 iron, 2 sulfur cluster binding"/>
    <property type="evidence" value="ECO:0007669"/>
    <property type="project" value="InterPro"/>
</dbReference>
<protein>
    <recommendedName>
        <fullName evidence="1">Ferric siderophore reductase C-terminal domain-containing protein</fullName>
    </recommendedName>
</protein>
<dbReference type="InterPro" id="IPR024726">
    <property type="entry name" value="FhuF_C"/>
</dbReference>
<sequence>MRPAAPADAVAAALADVASLGGFFALTVGGPDEGWHPVRHSYADGFADLAGAVAERHGTHEARVGVSIAQLGHAARLWSPVLGCAVLHGIVPDTGGLQRADDAPALRLPRPAGWYAGRLPDAAAAIRDQVMPHLRALAAGLRTKVAPRLLAGNAASALVEAARTLLAARPALRAPLTAVTTALLDAGDLAGTGHVTGPDLAFRRRSCCLYYRAPAGAMCGDCCLAR</sequence>
<keyword evidence="2" id="KW-0614">Plasmid</keyword>
<dbReference type="OrthoDB" id="3290158at2"/>
<dbReference type="HOGENOM" id="CLU_071559_0_0_11"/>
<dbReference type="KEGG" id="sct:SCAT_p1458"/>
<evidence type="ECO:0000313" key="3">
    <source>
        <dbReference type="Proteomes" id="UP000007842"/>
    </source>
</evidence>
<dbReference type="RefSeq" id="WP_014151905.1">
    <property type="nucleotide sequence ID" value="NC_016113.1"/>
</dbReference>
<proteinExistence type="predicted"/>
<accession>G8XF11</accession>
<evidence type="ECO:0000259" key="1">
    <source>
        <dbReference type="Pfam" id="PF11575"/>
    </source>
</evidence>
<dbReference type="PATRIC" id="fig|1003195.11.peg.1410"/>
<dbReference type="KEGG" id="scy:SCATT_p02690"/>